<evidence type="ECO:0000313" key="1">
    <source>
        <dbReference type="EMBL" id="GMH79222.1"/>
    </source>
</evidence>
<name>A0A9W7B176_9STRA</name>
<comment type="caution">
    <text evidence="1">The sequence shown here is derived from an EMBL/GenBank/DDBJ whole genome shotgun (WGS) entry which is preliminary data.</text>
</comment>
<dbReference type="OrthoDB" id="10593717at2759"/>
<evidence type="ECO:0008006" key="3">
    <source>
        <dbReference type="Google" id="ProtNLM"/>
    </source>
</evidence>
<dbReference type="Pfam" id="PF03382">
    <property type="entry name" value="DUF285"/>
    <property type="match status" value="1"/>
</dbReference>
<proteinExistence type="predicted"/>
<organism evidence="1 2">
    <name type="scientific">Triparma strigata</name>
    <dbReference type="NCBI Taxonomy" id="1606541"/>
    <lineage>
        <taxon>Eukaryota</taxon>
        <taxon>Sar</taxon>
        <taxon>Stramenopiles</taxon>
        <taxon>Ochrophyta</taxon>
        <taxon>Bolidophyceae</taxon>
        <taxon>Parmales</taxon>
        <taxon>Triparmaceae</taxon>
        <taxon>Triparma</taxon>
    </lineage>
</organism>
<reference evidence="2" key="1">
    <citation type="journal article" date="2023" name="Commun. Biol.">
        <title>Genome analysis of Parmales, the sister group of diatoms, reveals the evolutionary specialization of diatoms from phago-mixotrophs to photoautotrophs.</title>
        <authorList>
            <person name="Ban H."/>
            <person name="Sato S."/>
            <person name="Yoshikawa S."/>
            <person name="Yamada K."/>
            <person name="Nakamura Y."/>
            <person name="Ichinomiya M."/>
            <person name="Sato N."/>
            <person name="Blanc-Mathieu R."/>
            <person name="Endo H."/>
            <person name="Kuwata A."/>
            <person name="Ogata H."/>
        </authorList>
    </citation>
    <scope>NUCLEOTIDE SEQUENCE [LARGE SCALE GENOMIC DNA]</scope>
    <source>
        <strain evidence="2">NIES 3701</strain>
    </source>
</reference>
<keyword evidence="2" id="KW-1185">Reference proteome</keyword>
<dbReference type="EMBL" id="BRXY01000231">
    <property type="protein sequence ID" value="GMH79222.1"/>
    <property type="molecule type" value="Genomic_DNA"/>
</dbReference>
<accession>A0A9W7B176</accession>
<sequence length="255" mass="28854">MNPTTLSPAQAIRVVLRNQKITFTDTKEARPSRGSLYQKLVKTIDKRGDVLVGQQESSLVALRVLLVDRGLPFEDDDDEGKLLLSFLADLREARDKKKNLARLTSPVTTVFHGPFTNVTLRTAVEEWCQNRHAAEARYGKITSWDVSAVTDMTRLFSNSCYAGSSRPTTQSPKISSWDVSNVTSMREMFFENFYFTGGISNWNVENVEDFNSAFYKAVVFDDDLSSWRVNNVKDNIGMFYGCESFKGEKAPKWAN</sequence>
<protein>
    <recommendedName>
        <fullName evidence="3">BspA family leucine-rich repeat surface protein</fullName>
    </recommendedName>
</protein>
<dbReference type="InterPro" id="IPR005046">
    <property type="entry name" value="DUF285"/>
</dbReference>
<dbReference type="AlphaFoldDB" id="A0A9W7B176"/>
<gene>
    <name evidence="1" type="ORF">TrST_g6992</name>
</gene>
<evidence type="ECO:0000313" key="2">
    <source>
        <dbReference type="Proteomes" id="UP001165085"/>
    </source>
</evidence>
<dbReference type="Proteomes" id="UP001165085">
    <property type="component" value="Unassembled WGS sequence"/>
</dbReference>